<reference evidence="1" key="1">
    <citation type="submission" date="2014-11" db="EMBL/GenBank/DDBJ databases">
        <authorList>
            <person name="Amaro Gonzalez C."/>
        </authorList>
    </citation>
    <scope>NUCLEOTIDE SEQUENCE</scope>
</reference>
<dbReference type="AlphaFoldDB" id="A0A0E9S725"/>
<evidence type="ECO:0000313" key="1">
    <source>
        <dbReference type="EMBL" id="JAH36460.1"/>
    </source>
</evidence>
<dbReference type="EMBL" id="GBXM01072117">
    <property type="protein sequence ID" value="JAH36460.1"/>
    <property type="molecule type" value="Transcribed_RNA"/>
</dbReference>
<accession>A0A0E9S725</accession>
<sequence>MRCISRAHLGTEDATLEVPAQFPTPFLRMKVFTSQQRRD</sequence>
<organism evidence="1">
    <name type="scientific">Anguilla anguilla</name>
    <name type="common">European freshwater eel</name>
    <name type="synonym">Muraena anguilla</name>
    <dbReference type="NCBI Taxonomy" id="7936"/>
    <lineage>
        <taxon>Eukaryota</taxon>
        <taxon>Metazoa</taxon>
        <taxon>Chordata</taxon>
        <taxon>Craniata</taxon>
        <taxon>Vertebrata</taxon>
        <taxon>Euteleostomi</taxon>
        <taxon>Actinopterygii</taxon>
        <taxon>Neopterygii</taxon>
        <taxon>Teleostei</taxon>
        <taxon>Anguilliformes</taxon>
        <taxon>Anguillidae</taxon>
        <taxon>Anguilla</taxon>
    </lineage>
</organism>
<name>A0A0E9S725_ANGAN</name>
<proteinExistence type="predicted"/>
<reference evidence="1" key="2">
    <citation type="journal article" date="2015" name="Fish Shellfish Immunol.">
        <title>Early steps in the European eel (Anguilla anguilla)-Vibrio vulnificus interaction in the gills: Role of the RtxA13 toxin.</title>
        <authorList>
            <person name="Callol A."/>
            <person name="Pajuelo D."/>
            <person name="Ebbesson L."/>
            <person name="Teles M."/>
            <person name="MacKenzie S."/>
            <person name="Amaro C."/>
        </authorList>
    </citation>
    <scope>NUCLEOTIDE SEQUENCE</scope>
</reference>
<protein>
    <submittedName>
        <fullName evidence="1">Uncharacterized protein</fullName>
    </submittedName>
</protein>